<name>A0ACC6TY17_9BURK</name>
<protein>
    <submittedName>
        <fullName evidence="1">AMP-binding protein</fullName>
    </submittedName>
</protein>
<accession>A0ACC6TY17</accession>
<sequence>MKVNFGRILAQTAMTLGEREALVNVERNRRYTVTQLHRLGNRIVNMMRERLQLRRGSVFMCILENDNLSLVHAWTVLKGEAAAAITNYRDSFDEHQWQIDFMRPSVIFIENALLDRYFEPLRQRGITVICMDPPAEPREGLLCFWDLLEGASDAEPDVESDVHHDVMMYRFTGGTTGKSKCVQYTMENWLGCRDSQFVDSDLDQLFVRDSRVLHMAPVSHGSGMSLLPTLFRGACSVTQNLPDLREWCRNVEKERITVGVLVPTLLYRLLDLKEAGEHDLSTLCTLVYGASPMSAAKLVQLQARFGNIFMQVYGASECLQIVTVLTKADHASAGEARLASAGRVTASAELIVVDEDGRPLPAGATGEIWIRSRATVSGYFNNPEATASEFHNGYWKSGDLGYLDAQGYLYIVDRKKDMIITGGFNVYAVEVEAALTAHPAVENAAVVGVPHDEWGEAVHAEVVLRAGAQVSTEALIEHVKSRLGRFKAPKSIEFVPTLPMSVVGKVMRRQIREKYWQRHTRRVS</sequence>
<evidence type="ECO:0000313" key="2">
    <source>
        <dbReference type="Proteomes" id="UP001558850"/>
    </source>
</evidence>
<reference evidence="1" key="1">
    <citation type="submission" date="2024-07" db="EMBL/GenBank/DDBJ databases">
        <title>A survey of Mimosa microsymbionts across Brazilian biomes reveals a high diversity of Paraburkholderia nodulating endemic species, but also that Cupriavidus is common as a symbiont of widespread species.</title>
        <authorList>
            <person name="Rouws L."/>
            <person name="Barauna A."/>
            <person name="Beukes C."/>
            <person name="Rouws J.R.C."/>
            <person name="De Faria S.M."/>
            <person name="Gross E."/>
            <person name="Bueno Dos Reis Junior F."/>
            <person name="Simon M.F."/>
            <person name="Maluk M."/>
            <person name="Odee D.W."/>
            <person name="Kenicer G."/>
            <person name="Young J.P.W."/>
            <person name="Reis V.M."/>
            <person name="Zilli J."/>
            <person name="James E.K."/>
        </authorList>
    </citation>
    <scope>NUCLEOTIDE SEQUENCE</scope>
    <source>
        <strain evidence="1">EG181B</strain>
    </source>
</reference>
<keyword evidence="2" id="KW-1185">Reference proteome</keyword>
<proteinExistence type="predicted"/>
<dbReference type="Proteomes" id="UP001558850">
    <property type="component" value="Unassembled WGS sequence"/>
</dbReference>
<organism evidence="1 2">
    <name type="scientific">Paraburkholderia phymatum</name>
    <dbReference type="NCBI Taxonomy" id="148447"/>
    <lineage>
        <taxon>Bacteria</taxon>
        <taxon>Pseudomonadati</taxon>
        <taxon>Pseudomonadota</taxon>
        <taxon>Betaproteobacteria</taxon>
        <taxon>Burkholderiales</taxon>
        <taxon>Burkholderiaceae</taxon>
        <taxon>Paraburkholderia</taxon>
    </lineage>
</organism>
<evidence type="ECO:0000313" key="1">
    <source>
        <dbReference type="EMBL" id="MEX3932239.1"/>
    </source>
</evidence>
<gene>
    <name evidence="1" type="ORF">AB4Y32_10575</name>
</gene>
<comment type="caution">
    <text evidence="1">The sequence shown here is derived from an EMBL/GenBank/DDBJ whole genome shotgun (WGS) entry which is preliminary data.</text>
</comment>
<dbReference type="EMBL" id="JBFRCH010000004">
    <property type="protein sequence ID" value="MEX3932239.1"/>
    <property type="molecule type" value="Genomic_DNA"/>
</dbReference>